<name>A0A972NQU4_9BURK</name>
<evidence type="ECO:0000313" key="3">
    <source>
        <dbReference type="Proteomes" id="UP000655523"/>
    </source>
</evidence>
<dbReference type="AlphaFoldDB" id="A0A972NQU4"/>
<dbReference type="InterPro" id="IPR051200">
    <property type="entry name" value="Host-pathogen_enzymatic-act"/>
</dbReference>
<dbReference type="PANTHER" id="PTHR47197">
    <property type="entry name" value="PROTEIN NIRF"/>
    <property type="match status" value="1"/>
</dbReference>
<comment type="caution">
    <text evidence="2">The sequence shown here is derived from an EMBL/GenBank/DDBJ whole genome shotgun (WGS) entry which is preliminary data.</text>
</comment>
<keyword evidence="1" id="KW-0732">Signal</keyword>
<evidence type="ECO:0000256" key="1">
    <source>
        <dbReference type="SAM" id="SignalP"/>
    </source>
</evidence>
<evidence type="ECO:0008006" key="4">
    <source>
        <dbReference type="Google" id="ProtNLM"/>
    </source>
</evidence>
<evidence type="ECO:0000313" key="2">
    <source>
        <dbReference type="EMBL" id="NPT57346.1"/>
    </source>
</evidence>
<accession>A0A972NQU4</accession>
<proteinExistence type="predicted"/>
<dbReference type="Proteomes" id="UP000655523">
    <property type="component" value="Unassembled WGS sequence"/>
</dbReference>
<dbReference type="Gene3D" id="2.130.10.10">
    <property type="entry name" value="YVTN repeat-like/Quinoprotein amine dehydrogenase"/>
    <property type="match status" value="2"/>
</dbReference>
<dbReference type="InterPro" id="IPR011044">
    <property type="entry name" value="Quino_amine_DH_bsu"/>
</dbReference>
<protein>
    <recommendedName>
        <fullName evidence="4">DNA-binding beta-propeller fold protein YncE</fullName>
    </recommendedName>
</protein>
<dbReference type="PANTHER" id="PTHR47197:SF3">
    <property type="entry name" value="DIHYDRO-HEME D1 DEHYDROGENASE"/>
    <property type="match status" value="1"/>
</dbReference>
<dbReference type="InterPro" id="IPR015943">
    <property type="entry name" value="WD40/YVTN_repeat-like_dom_sf"/>
</dbReference>
<reference evidence="2 3" key="1">
    <citation type="submission" date="2019-11" db="EMBL/GenBank/DDBJ databases">
        <title>Metabolism of dissolved organic matter in forest soils.</title>
        <authorList>
            <person name="Cyle K.T."/>
            <person name="Wilhelm R.C."/>
            <person name="Martinez C.E."/>
        </authorList>
    </citation>
    <scope>NUCLEOTIDE SEQUENCE [LARGE SCALE GENOMIC DNA]</scope>
    <source>
        <strain evidence="2 3">5N</strain>
    </source>
</reference>
<keyword evidence="3" id="KW-1185">Reference proteome</keyword>
<dbReference type="SUPFAM" id="SSF50969">
    <property type="entry name" value="YVTN repeat-like/Quinoprotein amine dehydrogenase"/>
    <property type="match status" value="1"/>
</dbReference>
<dbReference type="EMBL" id="WOEZ01000123">
    <property type="protein sequence ID" value="NPT57346.1"/>
    <property type="molecule type" value="Genomic_DNA"/>
</dbReference>
<gene>
    <name evidence="2" type="ORF">GNZ13_22910</name>
</gene>
<dbReference type="RefSeq" id="WP_172168353.1">
    <property type="nucleotide sequence ID" value="NZ_WOEZ01000123.1"/>
</dbReference>
<organism evidence="2 3">
    <name type="scientific">Paraburkholderia elongata</name>
    <dbReference type="NCBI Taxonomy" id="2675747"/>
    <lineage>
        <taxon>Bacteria</taxon>
        <taxon>Pseudomonadati</taxon>
        <taxon>Pseudomonadota</taxon>
        <taxon>Betaproteobacteria</taxon>
        <taxon>Burkholderiales</taxon>
        <taxon>Burkholderiaceae</taxon>
        <taxon>Paraburkholderia</taxon>
    </lineage>
</organism>
<sequence>MQTTARLLALACLCVASTAFAAESSTDPLRVLSTTPLPHVTGGDFDHFAVDLAHSRLYVSAEKYGSIEVFQLPNGEHLASVTNVAKSPHKILLAHNGQELFIADAGDSNVKVVDTNSFEVKKVIPLDPQPDSGVADSKSGIFFLGNGGAQSHRDNAYISLISLADDSVLGRIDVPAGQLKAMVIDHATQRLFVNMRDKNEIGVIDLNTRKLTSLWHVPGPSRNSAMAFDPKAGRLFVGSRAPGKLFVLDASDGSVIQSLDIVDISDDMTFDSQHQRLYVTGAEGLDVVKQVDPNHYAIEQHINTLGGKTSIYVPSLKRFYVVHTKGPQAAEAGLQVLSVR</sequence>
<feature type="signal peptide" evidence="1">
    <location>
        <begin position="1"/>
        <end position="21"/>
    </location>
</feature>
<feature type="chain" id="PRO_5036787182" description="DNA-binding beta-propeller fold protein YncE" evidence="1">
    <location>
        <begin position="22"/>
        <end position="340"/>
    </location>
</feature>